<organism evidence="7 8">
    <name type="scientific">Pachysolen tannophilus NRRL Y-2460</name>
    <dbReference type="NCBI Taxonomy" id="669874"/>
    <lineage>
        <taxon>Eukaryota</taxon>
        <taxon>Fungi</taxon>
        <taxon>Dikarya</taxon>
        <taxon>Ascomycota</taxon>
        <taxon>Saccharomycotina</taxon>
        <taxon>Pichiomycetes</taxon>
        <taxon>Pachysolenaceae</taxon>
        <taxon>Pachysolen</taxon>
    </lineage>
</organism>
<keyword evidence="3" id="KW-0677">Repeat</keyword>
<name>A0A1E4U1B8_PACTA</name>
<feature type="repeat" description="WD" evidence="5">
    <location>
        <begin position="618"/>
        <end position="659"/>
    </location>
</feature>
<evidence type="ECO:0000256" key="3">
    <source>
        <dbReference type="ARBA" id="ARBA00022737"/>
    </source>
</evidence>
<feature type="repeat" description="WD" evidence="5">
    <location>
        <begin position="492"/>
        <end position="533"/>
    </location>
</feature>
<evidence type="ECO:0000313" key="8">
    <source>
        <dbReference type="Proteomes" id="UP000094236"/>
    </source>
</evidence>
<dbReference type="InterPro" id="IPR015943">
    <property type="entry name" value="WD40/YVTN_repeat-like_dom_sf"/>
</dbReference>
<feature type="domain" description="U3 small nucleolar RNA-associated protein 13 C-terminal" evidence="6">
    <location>
        <begin position="671"/>
        <end position="811"/>
    </location>
</feature>
<dbReference type="Gene3D" id="2.130.10.10">
    <property type="entry name" value="YVTN repeat-like/Quinoprotein amine dehydrogenase"/>
    <property type="match status" value="3"/>
</dbReference>
<feature type="repeat" description="WD" evidence="5">
    <location>
        <begin position="385"/>
        <end position="416"/>
    </location>
</feature>
<dbReference type="Pfam" id="PF00400">
    <property type="entry name" value="WD40"/>
    <property type="match status" value="9"/>
</dbReference>
<dbReference type="GO" id="GO:0000447">
    <property type="term" value="P:endonucleolytic cleavage in ITS1 to separate SSU-rRNA from 5.8S rRNA and LSU-rRNA from tricistronic rRNA transcript (SSU-rRNA, 5.8S rRNA, LSU-rRNA)"/>
    <property type="evidence" value="ECO:0007669"/>
    <property type="project" value="EnsemblFungi"/>
</dbReference>
<dbReference type="SMART" id="SM00320">
    <property type="entry name" value="WD40"/>
    <property type="match status" value="11"/>
</dbReference>
<dbReference type="InterPro" id="IPR036322">
    <property type="entry name" value="WD40_repeat_dom_sf"/>
</dbReference>
<dbReference type="PROSITE" id="PS50082">
    <property type="entry name" value="WD_REPEATS_2"/>
    <property type="match status" value="8"/>
</dbReference>
<sequence>MSSALKTTFKSTDIVPFYVGSCSATLSRDGSILATPLMEDIVITNTKTNTIIHNLEGDGELVTCLQLSSDGRYLAIVSQSQQLRIFDISERLFKKSFKLSSPVYISACDPTSTLFAFGGSDGSITVWDIESGYVTHSLKGHGTTISAISFYGELNTTNWKLASGDVMGSVRIWDLVKRKCEKVISSEHTAAVRGVNFNATGEYLITGGRDNISNLFKCGGKNNNFKVIKSISAKHQIENSNFVKINDREFFYTAGGDCLLKIWDLENGQLVATSPKPLETVEELLIINVIQVLEEQDNEDSALSKLKLVLVLSDQTLCELNLNDVYLEDGKLNIIPISGRIAGNHGTIADMRFVGPDSKLLALATNSPSLRIIDPLNKPLEVDLYEGHKDLLNSLDSTSDGLWLATSSKDNEAILWRYNLEDSKFEIFARFIGHAGSVTCCGLPRNNVTSQPNFLITASADLTIKKWKIPNLADYIKSGKIPIVVKTSEYTRRAHEKDINSLDISPNNDFLATCSYDKLGKIWDLDSGEVVGILKGHRRGLWDIKFCAFDRLVVTGSGDKTLKLWSIQDFTCAKTFEGHTNSVQRVSFINRNQQLLSVGAEGLIKIWDIKSNTCLETLDNHDNRIWSLCVKADGQEFITADADGKISIWEDNTAEKLQEQEAASKLKVEQDQSLQNYMRENDFANAFLLALTLDHPMRLYNVLKSAIESNIDQESTLGSKELEKTILTLNDEQILKLFQRIRDWNINSKFFNVSQKLIRFLLISFRSERLISIPKIMGIIDAIIPYSERHTTRIDDLIEQSYLLDFAIEQM</sequence>
<evidence type="ECO:0000313" key="7">
    <source>
        <dbReference type="EMBL" id="ODV97779.1"/>
    </source>
</evidence>
<keyword evidence="8" id="KW-1185">Reference proteome</keyword>
<keyword evidence="2 5" id="KW-0853">WD repeat</keyword>
<evidence type="ECO:0000256" key="2">
    <source>
        <dbReference type="ARBA" id="ARBA00022574"/>
    </source>
</evidence>
<dbReference type="InterPro" id="IPR013934">
    <property type="entry name" value="Utp13_C"/>
</dbReference>
<accession>A0A1E4U1B8</accession>
<dbReference type="PROSITE" id="PS50294">
    <property type="entry name" value="WD_REPEATS_REGION"/>
    <property type="match status" value="4"/>
</dbReference>
<feature type="repeat" description="WD" evidence="5">
    <location>
        <begin position="109"/>
        <end position="137"/>
    </location>
</feature>
<evidence type="ECO:0000256" key="4">
    <source>
        <dbReference type="ARBA" id="ARBA00023242"/>
    </source>
</evidence>
<comment type="subcellular location">
    <subcellularLocation>
        <location evidence="1">Nucleus</location>
        <location evidence="1">Nucleolus</location>
    </subcellularLocation>
</comment>
<dbReference type="SUPFAM" id="SSF50978">
    <property type="entry name" value="WD40 repeat-like"/>
    <property type="match status" value="1"/>
</dbReference>
<feature type="repeat" description="WD" evidence="5">
    <location>
        <begin position="576"/>
        <end position="617"/>
    </location>
</feature>
<dbReference type="Pfam" id="PF08625">
    <property type="entry name" value="Utp13"/>
    <property type="match status" value="1"/>
</dbReference>
<proteinExistence type="predicted"/>
<keyword evidence="4" id="KW-0539">Nucleus</keyword>
<dbReference type="PRINTS" id="PR00320">
    <property type="entry name" value="GPROTEINBRPT"/>
</dbReference>
<dbReference type="SUPFAM" id="SSF50998">
    <property type="entry name" value="Quinoprotein alcohol dehydrogenase-like"/>
    <property type="match status" value="1"/>
</dbReference>
<dbReference type="GO" id="GO:0000472">
    <property type="term" value="P:endonucleolytic cleavage to generate mature 5'-end of SSU-rRNA from (SSU-rRNA, 5.8S rRNA, LSU-rRNA)"/>
    <property type="evidence" value="ECO:0007669"/>
    <property type="project" value="EnsemblFungi"/>
</dbReference>
<feature type="repeat" description="WD" evidence="5">
    <location>
        <begin position="138"/>
        <end position="183"/>
    </location>
</feature>
<gene>
    <name evidence="7" type="ORF">PACTADRAFT_37633</name>
</gene>
<evidence type="ECO:0000256" key="1">
    <source>
        <dbReference type="ARBA" id="ARBA00004604"/>
    </source>
</evidence>
<dbReference type="InterPro" id="IPR001680">
    <property type="entry name" value="WD40_rpt"/>
</dbReference>
<dbReference type="EMBL" id="KV454011">
    <property type="protein sequence ID" value="ODV97779.1"/>
    <property type="molecule type" value="Genomic_DNA"/>
</dbReference>
<dbReference type="OrthoDB" id="5414888at2759"/>
<dbReference type="CDD" id="cd00200">
    <property type="entry name" value="WD40"/>
    <property type="match status" value="1"/>
</dbReference>
<dbReference type="GO" id="GO:0034511">
    <property type="term" value="F:U3 snoRNA binding"/>
    <property type="evidence" value="ECO:0007669"/>
    <property type="project" value="EnsemblFungi"/>
</dbReference>
<dbReference type="InterPro" id="IPR011047">
    <property type="entry name" value="Quinoprotein_ADH-like_sf"/>
</dbReference>
<feature type="repeat" description="WD" evidence="5">
    <location>
        <begin position="534"/>
        <end position="575"/>
    </location>
</feature>
<dbReference type="PANTHER" id="PTHR19854">
    <property type="entry name" value="TRANSDUCIN BETA-LIKE 3"/>
    <property type="match status" value="1"/>
</dbReference>
<dbReference type="STRING" id="669874.A0A1E4U1B8"/>
<evidence type="ECO:0000256" key="5">
    <source>
        <dbReference type="PROSITE-ProRule" id="PRU00221"/>
    </source>
</evidence>
<dbReference type="GO" id="GO:0034388">
    <property type="term" value="C:Pwp2p-containing subcomplex of 90S preribosome"/>
    <property type="evidence" value="ECO:0007669"/>
    <property type="project" value="EnsemblFungi"/>
</dbReference>
<dbReference type="Proteomes" id="UP000094236">
    <property type="component" value="Unassembled WGS sequence"/>
</dbReference>
<evidence type="ECO:0000259" key="6">
    <source>
        <dbReference type="Pfam" id="PF08625"/>
    </source>
</evidence>
<dbReference type="GO" id="GO:0032040">
    <property type="term" value="C:small-subunit processome"/>
    <property type="evidence" value="ECO:0007669"/>
    <property type="project" value="EnsemblFungi"/>
</dbReference>
<dbReference type="InterPro" id="IPR020472">
    <property type="entry name" value="WD40_PAC1"/>
</dbReference>
<protein>
    <recommendedName>
        <fullName evidence="6">U3 small nucleolar RNA-associated protein 13 C-terminal domain-containing protein</fullName>
    </recommendedName>
</protein>
<reference evidence="8" key="1">
    <citation type="submission" date="2016-05" db="EMBL/GenBank/DDBJ databases">
        <title>Comparative genomics of biotechnologically important yeasts.</title>
        <authorList>
            <consortium name="DOE Joint Genome Institute"/>
            <person name="Riley R."/>
            <person name="Haridas S."/>
            <person name="Wolfe K.H."/>
            <person name="Lopes M.R."/>
            <person name="Hittinger C.T."/>
            <person name="Goker M."/>
            <person name="Salamov A."/>
            <person name="Wisecaver J."/>
            <person name="Long T.M."/>
            <person name="Aerts A.L."/>
            <person name="Barry K."/>
            <person name="Choi C."/>
            <person name="Clum A."/>
            <person name="Coughlan A.Y."/>
            <person name="Deshpande S."/>
            <person name="Douglass A.P."/>
            <person name="Hanson S.J."/>
            <person name="Klenk H.-P."/>
            <person name="Labutti K."/>
            <person name="Lapidus A."/>
            <person name="Lindquist E."/>
            <person name="Lipzen A."/>
            <person name="Meier-Kolthoff J.P."/>
            <person name="Ohm R.A."/>
            <person name="Otillar R.P."/>
            <person name="Pangilinan J."/>
            <person name="Peng Y."/>
            <person name="Rokas A."/>
            <person name="Rosa C.A."/>
            <person name="Scheuner C."/>
            <person name="Sibirny A.A."/>
            <person name="Slot J.C."/>
            <person name="Stielow J.B."/>
            <person name="Sun H."/>
            <person name="Kurtzman C.P."/>
            <person name="Blackwell M."/>
            <person name="Grigoriev I.V."/>
            <person name="Jeffries T.W."/>
        </authorList>
    </citation>
    <scope>NUCLEOTIDE SEQUENCE [LARGE SCALE GENOMIC DNA]</scope>
    <source>
        <strain evidence="8">NRRL Y-2460</strain>
    </source>
</reference>
<dbReference type="PANTHER" id="PTHR19854:SF15">
    <property type="entry name" value="TRANSDUCIN BETA-LIKE PROTEIN 3"/>
    <property type="match status" value="1"/>
</dbReference>
<feature type="repeat" description="WD" evidence="5">
    <location>
        <begin position="247"/>
        <end position="273"/>
    </location>
</feature>
<dbReference type="GO" id="GO:0000480">
    <property type="term" value="P:endonucleolytic cleavage in 5'-ETS of tricistronic rRNA transcript (SSU-rRNA, 5.8S rRNA, LSU-rRNA)"/>
    <property type="evidence" value="ECO:0007669"/>
    <property type="project" value="EnsemblFungi"/>
</dbReference>
<dbReference type="AlphaFoldDB" id="A0A1E4U1B8"/>